<protein>
    <recommendedName>
        <fullName evidence="1">N-acetyltransferase domain-containing protein</fullName>
    </recommendedName>
</protein>
<proteinExistence type="predicted"/>
<accession>A0AAD6MXU5</accession>
<dbReference type="Proteomes" id="UP001215712">
    <property type="component" value="Unassembled WGS sequence"/>
</dbReference>
<dbReference type="PANTHER" id="PTHR42791">
    <property type="entry name" value="GNAT FAMILY ACETYLTRANSFERASE"/>
    <property type="match status" value="1"/>
</dbReference>
<dbReference type="PROSITE" id="PS51186">
    <property type="entry name" value="GNAT"/>
    <property type="match status" value="1"/>
</dbReference>
<comment type="caution">
    <text evidence="2">The sequence shown here is derived from an EMBL/GenBank/DDBJ whole genome shotgun (WGS) entry which is preliminary data.</text>
</comment>
<sequence>MAYQIEYATEQDAPELGLINYDSCKPRMILGAIFPESNQPTLRAYKAIHVMKHLANPETHVFKATDPTSGAIVGYGRWHIPAVLGITPNVPGLSEQAQTYAKDPVAFAPEPMNREIYTAFRAMLEDGRKRHTTEKDMMLDLLVTLPSCQGRGVGTALLRWGIEVADRLQARIYLESTPEGYPLYVKYGWKKIDEATLDMEQHGHGKDTFVLMMRDPLPVS</sequence>
<dbReference type="AlphaFoldDB" id="A0AAD6MXU5"/>
<dbReference type="GO" id="GO:0016747">
    <property type="term" value="F:acyltransferase activity, transferring groups other than amino-acyl groups"/>
    <property type="evidence" value="ECO:0007669"/>
    <property type="project" value="InterPro"/>
</dbReference>
<dbReference type="InterPro" id="IPR052523">
    <property type="entry name" value="Trichothecene_AcTrans"/>
</dbReference>
<dbReference type="SUPFAM" id="SSF55729">
    <property type="entry name" value="Acyl-CoA N-acyltransferases (Nat)"/>
    <property type="match status" value="1"/>
</dbReference>
<dbReference type="InterPro" id="IPR016181">
    <property type="entry name" value="Acyl_CoA_acyltransferase"/>
</dbReference>
<evidence type="ECO:0000313" key="2">
    <source>
        <dbReference type="EMBL" id="KAJ5732230.1"/>
    </source>
</evidence>
<evidence type="ECO:0000313" key="3">
    <source>
        <dbReference type="Proteomes" id="UP001215712"/>
    </source>
</evidence>
<evidence type="ECO:0000259" key="1">
    <source>
        <dbReference type="PROSITE" id="PS51186"/>
    </source>
</evidence>
<organism evidence="2 3">
    <name type="scientific">Penicillium malachiteum</name>
    <dbReference type="NCBI Taxonomy" id="1324776"/>
    <lineage>
        <taxon>Eukaryota</taxon>
        <taxon>Fungi</taxon>
        <taxon>Dikarya</taxon>
        <taxon>Ascomycota</taxon>
        <taxon>Pezizomycotina</taxon>
        <taxon>Eurotiomycetes</taxon>
        <taxon>Eurotiomycetidae</taxon>
        <taxon>Eurotiales</taxon>
        <taxon>Aspergillaceae</taxon>
        <taxon>Penicillium</taxon>
    </lineage>
</organism>
<dbReference type="CDD" id="cd04301">
    <property type="entry name" value="NAT_SF"/>
    <property type="match status" value="1"/>
</dbReference>
<gene>
    <name evidence="2" type="ORF">N7493_003711</name>
</gene>
<feature type="domain" description="N-acetyltransferase" evidence="1">
    <location>
        <begin position="139"/>
        <end position="218"/>
    </location>
</feature>
<keyword evidence="3" id="KW-1185">Reference proteome</keyword>
<dbReference type="Pfam" id="PF00583">
    <property type="entry name" value="Acetyltransf_1"/>
    <property type="match status" value="1"/>
</dbReference>
<reference evidence="2" key="1">
    <citation type="journal article" date="2023" name="IMA Fungus">
        <title>Comparative genomic study of the Penicillium genus elucidates a diverse pangenome and 15 lateral gene transfer events.</title>
        <authorList>
            <person name="Petersen C."/>
            <person name="Sorensen T."/>
            <person name="Nielsen M.R."/>
            <person name="Sondergaard T.E."/>
            <person name="Sorensen J.L."/>
            <person name="Fitzpatrick D.A."/>
            <person name="Frisvad J.C."/>
            <person name="Nielsen K.L."/>
        </authorList>
    </citation>
    <scope>NUCLEOTIDE SEQUENCE</scope>
    <source>
        <strain evidence="2">IBT 17514</strain>
    </source>
</reference>
<reference evidence="2" key="2">
    <citation type="submission" date="2023-01" db="EMBL/GenBank/DDBJ databases">
        <authorList>
            <person name="Petersen C."/>
        </authorList>
    </citation>
    <scope>NUCLEOTIDE SEQUENCE</scope>
    <source>
        <strain evidence="2">IBT 17514</strain>
    </source>
</reference>
<dbReference type="PANTHER" id="PTHR42791:SF2">
    <property type="entry name" value="N-ACETYLTRANSFERASE DOMAIN-CONTAINING PROTEIN"/>
    <property type="match status" value="1"/>
</dbReference>
<name>A0AAD6MXU5_9EURO</name>
<dbReference type="Gene3D" id="3.40.630.30">
    <property type="match status" value="1"/>
</dbReference>
<dbReference type="InterPro" id="IPR000182">
    <property type="entry name" value="GNAT_dom"/>
</dbReference>
<dbReference type="EMBL" id="JAQJAN010000004">
    <property type="protein sequence ID" value="KAJ5732230.1"/>
    <property type="molecule type" value="Genomic_DNA"/>
</dbReference>